<dbReference type="Pfam" id="PF05426">
    <property type="entry name" value="Alginate_lyase"/>
    <property type="match status" value="1"/>
</dbReference>
<dbReference type="Gene3D" id="1.50.10.100">
    <property type="entry name" value="Chondroitin AC/alginate lyase"/>
    <property type="match status" value="1"/>
</dbReference>
<comment type="caution">
    <text evidence="4">The sequence shown here is derived from an EMBL/GenBank/DDBJ whole genome shotgun (WGS) entry which is preliminary data.</text>
</comment>
<reference evidence="5" key="1">
    <citation type="submission" date="2016-11" db="EMBL/GenBank/DDBJ databases">
        <authorList>
            <person name="Panda P."/>
            <person name="Visnovsky S."/>
            <person name="Pitman A."/>
        </authorList>
    </citation>
    <scope>NUCLEOTIDE SEQUENCE [LARGE SCALE GENOMIC DNA]</scope>
    <source>
        <strain evidence="5">ICMP 9972</strain>
    </source>
</reference>
<sequence>MDSFLSKKKSTFFLIITLLSLFLCGLKVSHAATNDKAFLHPGMLYTQADLERMKAGVDNKQDPWYTDWQLLQSHYLASSTYSVTPKAVVYRNDPTNGNVGNGDLQNSASAALSLAIEWAMTKSPIYSNAAIKILNGWSTTLTEIKGHDAQLAASLYGYKLLNAAEILRYTGSGWSSADIAQFSKMMTDVFYPLTRTYGQVNGGWANGNWDAADTVFNLSLGVWLNDSEIYNDAVNYFKQGEGNGSVIHYVQNENGQLQESGRDQAHAQGGLGLLVMAAQIGYNQRHYHASGADMVSYPNNSYPLVKAAEYTAKYNLGYTVPYTPIPGKGYTLADMGKGNSWTPGLTISPRFRGEFRPIYRGIFSLFTAAGVSDTKLSYTKDVISRMPIGKFYFDHPSYEGLINATEASVSSPMSIVLQSVSKSRNQDNTGTLVTVTGESTPIIVNGVNPSVTSGIQAIYLTQNRFAFRSIQTGKYISVSAEGHLLASASNVTDSESFIYTDSGNGNGTLLALSTRRYVVMDPDTYQISATGTGVNNDNGRWTMLYPNPIELGVVK</sequence>
<dbReference type="GO" id="GO:0042597">
    <property type="term" value="C:periplasmic space"/>
    <property type="evidence" value="ECO:0007669"/>
    <property type="project" value="InterPro"/>
</dbReference>
<dbReference type="InterPro" id="IPR008929">
    <property type="entry name" value="Chondroitin_lyas"/>
</dbReference>
<dbReference type="SUPFAM" id="SSF48230">
    <property type="entry name" value="Chondroitin AC/alginate lyase"/>
    <property type="match status" value="1"/>
</dbReference>
<dbReference type="InterPro" id="IPR008999">
    <property type="entry name" value="Actin-crosslinking"/>
</dbReference>
<dbReference type="AlphaFoldDB" id="A0A1V2R0G7"/>
<feature type="domain" description="Alginate lyase" evidence="3">
    <location>
        <begin position="101"/>
        <end position="314"/>
    </location>
</feature>
<keyword evidence="2" id="KW-0456">Lyase</keyword>
<accession>A0A1V2R0G7</accession>
<gene>
    <name evidence="4" type="ORF">BSK71_16355</name>
</gene>
<evidence type="ECO:0000256" key="2">
    <source>
        <dbReference type="ARBA" id="ARBA00023239"/>
    </source>
</evidence>
<dbReference type="OrthoDB" id="222550at2"/>
<dbReference type="Proteomes" id="UP000189286">
    <property type="component" value="Unassembled WGS sequence"/>
</dbReference>
<dbReference type="Gene3D" id="2.80.10.50">
    <property type="match status" value="1"/>
</dbReference>
<dbReference type="InterPro" id="IPR008397">
    <property type="entry name" value="Alginate_lyase_dom"/>
</dbReference>
<dbReference type="EMBL" id="MPUJ01000012">
    <property type="protein sequence ID" value="ONK03079.1"/>
    <property type="molecule type" value="Genomic_DNA"/>
</dbReference>
<dbReference type="GO" id="GO:0016829">
    <property type="term" value="F:lyase activity"/>
    <property type="evidence" value="ECO:0007669"/>
    <property type="project" value="UniProtKB-KW"/>
</dbReference>
<name>A0A1V2R0G7_9GAMM</name>
<dbReference type="SUPFAM" id="SSF50405">
    <property type="entry name" value="Actin-crosslinking proteins"/>
    <property type="match status" value="1"/>
</dbReference>
<proteinExistence type="predicted"/>
<evidence type="ECO:0000256" key="1">
    <source>
        <dbReference type="ARBA" id="ARBA00022729"/>
    </source>
</evidence>
<dbReference type="RefSeq" id="WP_039363054.1">
    <property type="nucleotide sequence ID" value="NZ_JRMH01000002.1"/>
</dbReference>
<evidence type="ECO:0000313" key="4">
    <source>
        <dbReference type="EMBL" id="ONK03079.1"/>
    </source>
</evidence>
<keyword evidence="1" id="KW-0732">Signal</keyword>
<evidence type="ECO:0000313" key="5">
    <source>
        <dbReference type="Proteomes" id="UP000189286"/>
    </source>
</evidence>
<organism evidence="4 5">
    <name type="scientific">Pectobacterium actinidiae</name>
    <dbReference type="NCBI Taxonomy" id="1507808"/>
    <lineage>
        <taxon>Bacteria</taxon>
        <taxon>Pseudomonadati</taxon>
        <taxon>Pseudomonadota</taxon>
        <taxon>Gammaproteobacteria</taxon>
        <taxon>Enterobacterales</taxon>
        <taxon>Pectobacteriaceae</taxon>
        <taxon>Pectobacterium</taxon>
    </lineage>
</organism>
<evidence type="ECO:0000259" key="3">
    <source>
        <dbReference type="Pfam" id="PF05426"/>
    </source>
</evidence>
<protein>
    <recommendedName>
        <fullName evidence="3">Alginate lyase domain-containing protein</fullName>
    </recommendedName>
</protein>